<comment type="similarity">
    <text evidence="2">Belongs to the oxygen-dependent FAD-linked oxidoreductase family.</text>
</comment>
<keyword evidence="5" id="KW-0560">Oxidoreductase</keyword>
<feature type="region of interest" description="Disordered" evidence="6">
    <location>
        <begin position="1"/>
        <end position="30"/>
    </location>
</feature>
<evidence type="ECO:0000259" key="7">
    <source>
        <dbReference type="PROSITE" id="PS51387"/>
    </source>
</evidence>
<accession>A0A401ZT69</accession>
<dbReference type="InterPro" id="IPR016166">
    <property type="entry name" value="FAD-bd_PCMH"/>
</dbReference>
<dbReference type="InterPro" id="IPR016169">
    <property type="entry name" value="FAD-bd_PCMH_sub2"/>
</dbReference>
<evidence type="ECO:0000313" key="9">
    <source>
        <dbReference type="Proteomes" id="UP000287224"/>
    </source>
</evidence>
<keyword evidence="4" id="KW-0274">FAD</keyword>
<sequence length="489" mass="53124">MSQPYANVSRNTPDREDPTQTMTFQKESSDDRQQLEALASCVQGRLVTPDDPTYAADHVLWNASFKGHPAAVVHCVNVEDVQAVITFAREHAMPLSVRSGGHSLAGFETNDAGLVLDLSAMKKIQIDPILRTARLEPGLTWSEVANALQPYGLALTAGDTGSVGVGGLLLGGGIGWMVRKYGLAIDHVRAVELVTAEGQLVRASAEEHPELFWGLRGGGGNFGVVTAFEVDVHPGGTILGGAIFFDATEAEHIMQNYVRIASEAPDELSTEALLILAPPAPFIPVDKQGKPVVLIMLCYAGDINEGERVVAPLRELATPIIDLIAPIPYPEIFPFNAIGEVRGMQHHADTFFVENISQELVHTLVDAAEGVMSAETLIQFRVLGGAMSRIKNDATAFAHRDKPGMVMVTLFGPTSHDAASLEARKQQFMQALSPYANGAYVNYLMDRSEQEVHRAYPPATYARLAALKRQYDPTNLFRFNQNILPHPEQ</sequence>
<dbReference type="Pfam" id="PF01565">
    <property type="entry name" value="FAD_binding_4"/>
    <property type="match status" value="1"/>
</dbReference>
<dbReference type="InterPro" id="IPR006094">
    <property type="entry name" value="Oxid_FAD_bind_N"/>
</dbReference>
<dbReference type="EMBL" id="BIFQ01000002">
    <property type="protein sequence ID" value="GCE10002.1"/>
    <property type="molecule type" value="Genomic_DNA"/>
</dbReference>
<dbReference type="GO" id="GO:0071949">
    <property type="term" value="F:FAD binding"/>
    <property type="evidence" value="ECO:0007669"/>
    <property type="project" value="InterPro"/>
</dbReference>
<evidence type="ECO:0000313" key="8">
    <source>
        <dbReference type="EMBL" id="GCE10002.1"/>
    </source>
</evidence>
<dbReference type="Pfam" id="PF08031">
    <property type="entry name" value="BBE"/>
    <property type="match status" value="1"/>
</dbReference>
<dbReference type="PROSITE" id="PS00862">
    <property type="entry name" value="OX2_COVAL_FAD"/>
    <property type="match status" value="1"/>
</dbReference>
<protein>
    <submittedName>
        <fullName evidence="8">FAD-linked oxidase</fullName>
    </submittedName>
</protein>
<dbReference type="InterPro" id="IPR050416">
    <property type="entry name" value="FAD-linked_Oxidoreductase"/>
</dbReference>
<evidence type="ECO:0000256" key="3">
    <source>
        <dbReference type="ARBA" id="ARBA00022630"/>
    </source>
</evidence>
<evidence type="ECO:0000256" key="6">
    <source>
        <dbReference type="SAM" id="MobiDB-lite"/>
    </source>
</evidence>
<dbReference type="PANTHER" id="PTHR42973:SF39">
    <property type="entry name" value="FAD-BINDING PCMH-TYPE DOMAIN-CONTAINING PROTEIN"/>
    <property type="match status" value="1"/>
</dbReference>
<dbReference type="GO" id="GO:0016491">
    <property type="term" value="F:oxidoreductase activity"/>
    <property type="evidence" value="ECO:0007669"/>
    <property type="project" value="UniProtKB-KW"/>
</dbReference>
<comment type="cofactor">
    <cofactor evidence="1">
        <name>FAD</name>
        <dbReference type="ChEBI" id="CHEBI:57692"/>
    </cofactor>
</comment>
<dbReference type="Gene3D" id="3.30.465.10">
    <property type="match status" value="1"/>
</dbReference>
<feature type="domain" description="FAD-binding PCMH-type" evidence="7">
    <location>
        <begin position="65"/>
        <end position="235"/>
    </location>
</feature>
<keyword evidence="9" id="KW-1185">Reference proteome</keyword>
<dbReference type="PANTHER" id="PTHR42973">
    <property type="entry name" value="BINDING OXIDOREDUCTASE, PUTATIVE (AFU_ORTHOLOGUE AFUA_1G17690)-RELATED"/>
    <property type="match status" value="1"/>
</dbReference>
<dbReference type="InterPro" id="IPR036318">
    <property type="entry name" value="FAD-bd_PCMH-like_sf"/>
</dbReference>
<comment type="caution">
    <text evidence="8">The sequence shown here is derived from an EMBL/GenBank/DDBJ whole genome shotgun (WGS) entry which is preliminary data.</text>
</comment>
<reference evidence="9" key="1">
    <citation type="submission" date="2018-12" db="EMBL/GenBank/DDBJ databases">
        <title>Tengunoibacter tsumagoiensis gen. nov., sp. nov., Dictyobacter kobayashii sp. nov., D. alpinus sp. nov., and D. joshuensis sp. nov. and description of Dictyobacteraceae fam. nov. within the order Ktedonobacterales isolated from Tengu-no-mugimeshi.</title>
        <authorList>
            <person name="Wang C.M."/>
            <person name="Zheng Y."/>
            <person name="Sakai Y."/>
            <person name="Toyoda A."/>
            <person name="Minakuchi Y."/>
            <person name="Abe K."/>
            <person name="Yokota A."/>
            <person name="Yabe S."/>
        </authorList>
    </citation>
    <scope>NUCLEOTIDE SEQUENCE [LARGE SCALE GENOMIC DNA]</scope>
    <source>
        <strain evidence="9">S-27</strain>
    </source>
</reference>
<evidence type="ECO:0000256" key="1">
    <source>
        <dbReference type="ARBA" id="ARBA00001974"/>
    </source>
</evidence>
<dbReference type="Gene3D" id="3.30.43.10">
    <property type="entry name" value="Uridine Diphospho-n-acetylenolpyruvylglucosamine Reductase, domain 2"/>
    <property type="match status" value="1"/>
</dbReference>
<organism evidence="8 9">
    <name type="scientific">Dictyobacter aurantiacus</name>
    <dbReference type="NCBI Taxonomy" id="1936993"/>
    <lineage>
        <taxon>Bacteria</taxon>
        <taxon>Bacillati</taxon>
        <taxon>Chloroflexota</taxon>
        <taxon>Ktedonobacteria</taxon>
        <taxon>Ktedonobacterales</taxon>
        <taxon>Dictyobacteraceae</taxon>
        <taxon>Dictyobacter</taxon>
    </lineage>
</organism>
<keyword evidence="3" id="KW-0285">Flavoprotein</keyword>
<dbReference type="Gene3D" id="3.40.462.20">
    <property type="match status" value="1"/>
</dbReference>
<dbReference type="InterPro" id="IPR016167">
    <property type="entry name" value="FAD-bd_PCMH_sub1"/>
</dbReference>
<dbReference type="InterPro" id="IPR012951">
    <property type="entry name" value="BBE"/>
</dbReference>
<dbReference type="InterPro" id="IPR006093">
    <property type="entry name" value="Oxy_OxRdtase_FAD_BS"/>
</dbReference>
<proteinExistence type="inferred from homology"/>
<name>A0A401ZT69_9CHLR</name>
<dbReference type="Proteomes" id="UP000287224">
    <property type="component" value="Unassembled WGS sequence"/>
</dbReference>
<dbReference type="AlphaFoldDB" id="A0A401ZT69"/>
<evidence type="ECO:0000256" key="2">
    <source>
        <dbReference type="ARBA" id="ARBA00005466"/>
    </source>
</evidence>
<feature type="compositionally biased region" description="Polar residues" evidence="6">
    <location>
        <begin position="1"/>
        <end position="11"/>
    </location>
</feature>
<dbReference type="PROSITE" id="PS51387">
    <property type="entry name" value="FAD_PCMH"/>
    <property type="match status" value="1"/>
</dbReference>
<dbReference type="SUPFAM" id="SSF56176">
    <property type="entry name" value="FAD-binding/transporter-associated domain-like"/>
    <property type="match status" value="1"/>
</dbReference>
<dbReference type="RefSeq" id="WP_126602940.1">
    <property type="nucleotide sequence ID" value="NZ_BIFQ01000002.1"/>
</dbReference>
<evidence type="ECO:0000256" key="4">
    <source>
        <dbReference type="ARBA" id="ARBA00022827"/>
    </source>
</evidence>
<evidence type="ECO:0000256" key="5">
    <source>
        <dbReference type="ARBA" id="ARBA00023002"/>
    </source>
</evidence>
<dbReference type="OrthoDB" id="545125at2"/>
<gene>
    <name evidence="8" type="ORF">KDAU_73310</name>
</gene>